<dbReference type="Proteomes" id="UP001303373">
    <property type="component" value="Chromosome 11"/>
</dbReference>
<sequence length="85" mass="8857">MVSEEPMVSADGLDGSDIAKALQELAKGERTATALENQLSSMEAKIDALLAQAEKDAEEAKKTGAVKSGETTATDEKQDSSKAQS</sequence>
<name>A0AAQ3M9K5_9PEZI</name>
<feature type="region of interest" description="Disordered" evidence="1">
    <location>
        <begin position="57"/>
        <end position="85"/>
    </location>
</feature>
<gene>
    <name evidence="2" type="ORF">R9X50_00667300</name>
</gene>
<protein>
    <submittedName>
        <fullName evidence="2">Uncharacterized protein</fullName>
    </submittedName>
</protein>
<keyword evidence="3" id="KW-1185">Reference proteome</keyword>
<dbReference type="AlphaFoldDB" id="A0AAQ3M9K5"/>
<reference evidence="2 3" key="1">
    <citation type="submission" date="2023-11" db="EMBL/GenBank/DDBJ databases">
        <title>An acidophilic fungus is an integral part of prey digestion in a carnivorous sundew plant.</title>
        <authorList>
            <person name="Tsai I.J."/>
        </authorList>
    </citation>
    <scope>NUCLEOTIDE SEQUENCE [LARGE SCALE GENOMIC DNA]</scope>
    <source>
        <strain evidence="2">169a</strain>
    </source>
</reference>
<evidence type="ECO:0000313" key="3">
    <source>
        <dbReference type="Proteomes" id="UP001303373"/>
    </source>
</evidence>
<dbReference type="EMBL" id="CP138590">
    <property type="protein sequence ID" value="WPH03790.1"/>
    <property type="molecule type" value="Genomic_DNA"/>
</dbReference>
<accession>A0AAQ3M9K5</accession>
<proteinExistence type="predicted"/>
<evidence type="ECO:0000256" key="1">
    <source>
        <dbReference type="SAM" id="MobiDB-lite"/>
    </source>
</evidence>
<feature type="compositionally biased region" description="Basic and acidic residues" evidence="1">
    <location>
        <begin position="74"/>
        <end position="85"/>
    </location>
</feature>
<evidence type="ECO:0000313" key="2">
    <source>
        <dbReference type="EMBL" id="WPH03790.1"/>
    </source>
</evidence>
<organism evidence="2 3">
    <name type="scientific">Acrodontium crateriforme</name>
    <dbReference type="NCBI Taxonomy" id="150365"/>
    <lineage>
        <taxon>Eukaryota</taxon>
        <taxon>Fungi</taxon>
        <taxon>Dikarya</taxon>
        <taxon>Ascomycota</taxon>
        <taxon>Pezizomycotina</taxon>
        <taxon>Dothideomycetes</taxon>
        <taxon>Dothideomycetidae</taxon>
        <taxon>Mycosphaerellales</taxon>
        <taxon>Teratosphaeriaceae</taxon>
        <taxon>Acrodontium</taxon>
    </lineage>
</organism>